<dbReference type="Gene3D" id="1.10.1200.10">
    <property type="entry name" value="ACP-like"/>
    <property type="match status" value="1"/>
</dbReference>
<dbReference type="Gene3D" id="2.30.38.10">
    <property type="entry name" value="Luciferase, Domain 3"/>
    <property type="match status" value="1"/>
</dbReference>
<evidence type="ECO:0000256" key="1">
    <source>
        <dbReference type="ARBA" id="ARBA00022450"/>
    </source>
</evidence>
<name>A0ABY6BKZ3_9GAMM</name>
<dbReference type="Pfam" id="PF13193">
    <property type="entry name" value="AMP-binding_C"/>
    <property type="match status" value="1"/>
</dbReference>
<dbReference type="InterPro" id="IPR036736">
    <property type="entry name" value="ACP-like_sf"/>
</dbReference>
<dbReference type="SUPFAM" id="SSF56801">
    <property type="entry name" value="Acetyl-CoA synthetase-like"/>
    <property type="match status" value="1"/>
</dbReference>
<dbReference type="InterPro" id="IPR010071">
    <property type="entry name" value="AA_adenyl_dom"/>
</dbReference>
<evidence type="ECO:0000256" key="2">
    <source>
        <dbReference type="ARBA" id="ARBA00022553"/>
    </source>
</evidence>
<dbReference type="InterPro" id="IPR045851">
    <property type="entry name" value="AMP-bd_C_sf"/>
</dbReference>
<dbReference type="Gene3D" id="3.30.300.30">
    <property type="match status" value="1"/>
</dbReference>
<dbReference type="Gene3D" id="3.40.50.980">
    <property type="match status" value="2"/>
</dbReference>
<dbReference type="PROSITE" id="PS50075">
    <property type="entry name" value="CARRIER"/>
    <property type="match status" value="1"/>
</dbReference>
<dbReference type="Proteomes" id="UP001064632">
    <property type="component" value="Chromosome"/>
</dbReference>
<dbReference type="EMBL" id="CP104694">
    <property type="protein sequence ID" value="UXI70698.1"/>
    <property type="molecule type" value="Genomic_DNA"/>
</dbReference>
<dbReference type="InterPro" id="IPR000873">
    <property type="entry name" value="AMP-dep_synth/lig_dom"/>
</dbReference>
<evidence type="ECO:0000313" key="5">
    <source>
        <dbReference type="Proteomes" id="UP001064632"/>
    </source>
</evidence>
<dbReference type="NCBIfam" id="TIGR01733">
    <property type="entry name" value="AA-adenyl-dom"/>
    <property type="match status" value="1"/>
</dbReference>
<dbReference type="Pfam" id="PF00550">
    <property type="entry name" value="PP-binding"/>
    <property type="match status" value="1"/>
</dbReference>
<keyword evidence="2" id="KW-0597">Phosphoprotein</keyword>
<dbReference type="Pfam" id="PF00501">
    <property type="entry name" value="AMP-binding"/>
    <property type="match status" value="1"/>
</dbReference>
<proteinExistence type="predicted"/>
<feature type="domain" description="Carrier" evidence="3">
    <location>
        <begin position="522"/>
        <end position="600"/>
    </location>
</feature>
<organism evidence="4 5">
    <name type="scientific">Tahibacter amnicola</name>
    <dbReference type="NCBI Taxonomy" id="2976241"/>
    <lineage>
        <taxon>Bacteria</taxon>
        <taxon>Pseudomonadati</taxon>
        <taxon>Pseudomonadota</taxon>
        <taxon>Gammaproteobacteria</taxon>
        <taxon>Lysobacterales</taxon>
        <taxon>Rhodanobacteraceae</taxon>
        <taxon>Tahibacter</taxon>
    </lineage>
</organism>
<dbReference type="PROSITE" id="PS00012">
    <property type="entry name" value="PHOSPHOPANTETHEINE"/>
    <property type="match status" value="1"/>
</dbReference>
<keyword evidence="1" id="KW-0596">Phosphopantetheine</keyword>
<sequence>MSLSRPAHCVPRQQECVDALVSAGWSRQATQIAVSQSQTQLTYAELEQHVARLCGRLRALGAGRGRRVGICLERTPHLPVAVLATLRAGAAYVPLDPNYPSDRLAYMAEQSDLCVLLTESALVTVLPAHDGCTRLVLDDPAEQPALAAVTPVPADAGLAQADDAAYLIFTSGSTGRPKGVSVPHRAVANFLRSMAQEPGMAASDTLVAVTTLSFDIAVLELLLPLYSGARLEIAPTRVAADGTALRSLLESTRATVMQATPTTWRLLLEAGWRGSPQFRVLVGGEPLPADLATALALRSEGVWNLYGPTETTVWSTLWKVQRDSTTIRIGRPIRNTQVHVLDAQGLPCPFGVPGEICIGGDGLSDGYPFDAAQTAERFIADPFATEPGSRLYRTGDLGRWMSDGQLEHLGRRDHQVKLRGYRIEPGEIEHCLRDLPDVADALVTVQTVSSGEPALVAYIVARGADTPSPTALRAALRQKLPAYLIPQHIVPLTALPRLPNGKVDRGSLPVPEHAAMRVCTPSFTDPREQRLVALCRELIGQDTITGEDNFFDAGGHSLLALRLLTRLEAETGVRLNLLRLANSSLRAIAEELPDGITPDTPETPARSGFRQKLGRWLGLPGGAP</sequence>
<evidence type="ECO:0000259" key="3">
    <source>
        <dbReference type="PROSITE" id="PS50075"/>
    </source>
</evidence>
<keyword evidence="5" id="KW-1185">Reference proteome</keyword>
<gene>
    <name evidence="4" type="ORF">N4264_16515</name>
</gene>
<dbReference type="PANTHER" id="PTHR45527:SF1">
    <property type="entry name" value="FATTY ACID SYNTHASE"/>
    <property type="match status" value="1"/>
</dbReference>
<dbReference type="InterPro" id="IPR009081">
    <property type="entry name" value="PP-bd_ACP"/>
</dbReference>
<evidence type="ECO:0000313" key="4">
    <source>
        <dbReference type="EMBL" id="UXI70698.1"/>
    </source>
</evidence>
<accession>A0ABY6BKZ3</accession>
<protein>
    <submittedName>
        <fullName evidence="4">Amino acid adenylation domain-containing protein</fullName>
    </submittedName>
</protein>
<dbReference type="InterPro" id="IPR006162">
    <property type="entry name" value="Ppantetheine_attach_site"/>
</dbReference>
<reference evidence="4" key="1">
    <citation type="submission" date="2022-09" db="EMBL/GenBank/DDBJ databases">
        <title>Tahibacter sp. nov., isolated from a fresh water.</title>
        <authorList>
            <person name="Baek J.H."/>
            <person name="Lee J.K."/>
            <person name="Kim J.M."/>
            <person name="Jeon C.O."/>
        </authorList>
    </citation>
    <scope>NUCLEOTIDE SEQUENCE</scope>
    <source>
        <strain evidence="4">W38</strain>
    </source>
</reference>
<dbReference type="PANTHER" id="PTHR45527">
    <property type="entry name" value="NONRIBOSOMAL PEPTIDE SYNTHETASE"/>
    <property type="match status" value="1"/>
</dbReference>
<dbReference type="InterPro" id="IPR020845">
    <property type="entry name" value="AMP-binding_CS"/>
</dbReference>
<dbReference type="SUPFAM" id="SSF47336">
    <property type="entry name" value="ACP-like"/>
    <property type="match status" value="1"/>
</dbReference>
<dbReference type="PROSITE" id="PS00455">
    <property type="entry name" value="AMP_BINDING"/>
    <property type="match status" value="1"/>
</dbReference>
<dbReference type="RefSeq" id="WP_261697642.1">
    <property type="nucleotide sequence ID" value="NZ_CP104694.1"/>
</dbReference>
<dbReference type="InterPro" id="IPR025110">
    <property type="entry name" value="AMP-bd_C"/>
</dbReference>